<comment type="caution">
    <text evidence="2">The sequence shown here is derived from an EMBL/GenBank/DDBJ whole genome shotgun (WGS) entry which is preliminary data.</text>
</comment>
<dbReference type="Proteomes" id="UP000241771">
    <property type="component" value="Unassembled WGS sequence"/>
</dbReference>
<sequence length="197" mass="22471">MIFGYGYSVADNSIAAAINTVFMVASCGRNVKVSDLQCGWIYLKGRNHSQLGVVMNYKHMMLAVNFNEDAEQLVMKSAQQARLNQAQFSVIHIDPDFSKIYEGVREFNPERFDDKVHSQSVIAMKNLLKGADYPVYKHLFYAGYVEDQIIKAVGEYEIDLLIIGHHESTLFHQLTMSASEPLLRKMPCDILFVRLER</sequence>
<name>A0A2T3P0L9_9GAMM</name>
<organism evidence="2 3">
    <name type="scientific">Photobacterium sanctipauli</name>
    <dbReference type="NCBI Taxonomy" id="1342794"/>
    <lineage>
        <taxon>Bacteria</taxon>
        <taxon>Pseudomonadati</taxon>
        <taxon>Pseudomonadota</taxon>
        <taxon>Gammaproteobacteria</taxon>
        <taxon>Vibrionales</taxon>
        <taxon>Vibrionaceae</taxon>
        <taxon>Photobacterium</taxon>
    </lineage>
</organism>
<gene>
    <name evidence="2" type="ORF">C9I98_01935</name>
</gene>
<keyword evidence="3" id="KW-1185">Reference proteome</keyword>
<dbReference type="AlphaFoldDB" id="A0A2T3P0L9"/>
<evidence type="ECO:0000259" key="1">
    <source>
        <dbReference type="Pfam" id="PF00582"/>
    </source>
</evidence>
<evidence type="ECO:0000313" key="2">
    <source>
        <dbReference type="EMBL" id="PSW22047.1"/>
    </source>
</evidence>
<feature type="domain" description="UspA" evidence="1">
    <location>
        <begin position="57"/>
        <end position="194"/>
    </location>
</feature>
<proteinExistence type="predicted"/>
<dbReference type="InterPro" id="IPR006016">
    <property type="entry name" value="UspA"/>
</dbReference>
<dbReference type="EMBL" id="PYMA01000001">
    <property type="protein sequence ID" value="PSW22047.1"/>
    <property type="molecule type" value="Genomic_DNA"/>
</dbReference>
<evidence type="ECO:0000313" key="3">
    <source>
        <dbReference type="Proteomes" id="UP000241771"/>
    </source>
</evidence>
<dbReference type="Gene3D" id="3.40.50.620">
    <property type="entry name" value="HUPs"/>
    <property type="match status" value="1"/>
</dbReference>
<accession>A0A2T3P0L9</accession>
<dbReference type="Pfam" id="PF00582">
    <property type="entry name" value="Usp"/>
    <property type="match status" value="1"/>
</dbReference>
<dbReference type="InterPro" id="IPR014729">
    <property type="entry name" value="Rossmann-like_a/b/a_fold"/>
</dbReference>
<protein>
    <submittedName>
        <fullName evidence="2">Universal stress protein</fullName>
    </submittedName>
</protein>
<reference evidence="2 3" key="1">
    <citation type="submission" date="2018-01" db="EMBL/GenBank/DDBJ databases">
        <title>Whole genome sequencing of Histamine producing bacteria.</title>
        <authorList>
            <person name="Butler K."/>
        </authorList>
    </citation>
    <scope>NUCLEOTIDE SEQUENCE [LARGE SCALE GENOMIC DNA]</scope>
    <source>
        <strain evidence="2 3">DSM 100436</strain>
    </source>
</reference>
<dbReference type="SUPFAM" id="SSF52402">
    <property type="entry name" value="Adenine nucleotide alpha hydrolases-like"/>
    <property type="match status" value="1"/>
</dbReference>